<comment type="caution">
    <text evidence="1">The sequence shown here is derived from an EMBL/GenBank/DDBJ whole genome shotgun (WGS) entry which is preliminary data.</text>
</comment>
<dbReference type="EMBL" id="NSKD01000002">
    <property type="protein sequence ID" value="PAU81422.1"/>
    <property type="molecule type" value="Genomic_DNA"/>
</dbReference>
<keyword evidence="2" id="KW-1185">Reference proteome</keyword>
<accession>A0A2A2F9X5</accession>
<sequence>MQDQQNDAYIAIARACLKAINQAADDGRDRAEQIQMVYQAIDEAFQEQFEPYRQQLRDYHSILQRIASGDLSAQQMVELAEAAVAESTERDQDDPLH</sequence>
<organism evidence="1 2">
    <name type="scientific">Halovibrio salipaludis</name>
    <dbReference type="NCBI Taxonomy" id="2032626"/>
    <lineage>
        <taxon>Bacteria</taxon>
        <taxon>Pseudomonadati</taxon>
        <taxon>Pseudomonadota</taxon>
        <taxon>Gammaproteobacteria</taxon>
        <taxon>Oceanospirillales</taxon>
        <taxon>Halomonadaceae</taxon>
        <taxon>Halovibrio</taxon>
    </lineage>
</organism>
<evidence type="ECO:0000313" key="1">
    <source>
        <dbReference type="EMBL" id="PAU81422.1"/>
    </source>
</evidence>
<dbReference type="Proteomes" id="UP000218896">
    <property type="component" value="Unassembled WGS sequence"/>
</dbReference>
<gene>
    <name evidence="1" type="ORF">CK501_07715</name>
</gene>
<evidence type="ECO:0000313" key="2">
    <source>
        <dbReference type="Proteomes" id="UP000218896"/>
    </source>
</evidence>
<dbReference type="AlphaFoldDB" id="A0A2A2F9X5"/>
<protein>
    <submittedName>
        <fullName evidence="1">Uncharacterized protein</fullName>
    </submittedName>
</protein>
<proteinExistence type="predicted"/>
<name>A0A2A2F9X5_9GAMM</name>
<reference evidence="1 2" key="1">
    <citation type="submission" date="2017-08" db="EMBL/GenBank/DDBJ databases">
        <title>Halovibrio sewagensis sp. nov., isolated from wastewater of high salinity.</title>
        <authorList>
            <person name="Dong X."/>
            <person name="Zhang G."/>
        </authorList>
    </citation>
    <scope>NUCLEOTIDE SEQUENCE [LARGE SCALE GENOMIC DNA]</scope>
    <source>
        <strain evidence="1 2">YL5-2</strain>
    </source>
</reference>
<dbReference type="RefSeq" id="WP_095617141.1">
    <property type="nucleotide sequence ID" value="NZ_NSKD01000002.1"/>
</dbReference>
<dbReference type="OrthoDB" id="6198716at2"/>